<dbReference type="AlphaFoldDB" id="A0AAD4KFF9"/>
<feature type="compositionally biased region" description="Polar residues" evidence="6">
    <location>
        <begin position="849"/>
        <end position="863"/>
    </location>
</feature>
<dbReference type="Gene3D" id="4.10.240.10">
    <property type="entry name" value="Zn(2)-C6 fungal-type DNA-binding domain"/>
    <property type="match status" value="1"/>
</dbReference>
<evidence type="ECO:0000256" key="3">
    <source>
        <dbReference type="ARBA" id="ARBA00023125"/>
    </source>
</evidence>
<dbReference type="CDD" id="cd12148">
    <property type="entry name" value="fungal_TF_MHR"/>
    <property type="match status" value="1"/>
</dbReference>
<feature type="region of interest" description="Disordered" evidence="6">
    <location>
        <begin position="791"/>
        <end position="863"/>
    </location>
</feature>
<keyword evidence="3" id="KW-0238">DNA-binding</keyword>
<feature type="compositionally biased region" description="Low complexity" evidence="6">
    <location>
        <begin position="797"/>
        <end position="836"/>
    </location>
</feature>
<dbReference type="CDD" id="cd00067">
    <property type="entry name" value="GAL4"/>
    <property type="match status" value="1"/>
</dbReference>
<dbReference type="GeneID" id="70247876"/>
<dbReference type="InterPro" id="IPR001138">
    <property type="entry name" value="Zn2Cys6_DnaBD"/>
</dbReference>
<comment type="caution">
    <text evidence="8">The sequence shown here is derived from an EMBL/GenBank/DDBJ whole genome shotgun (WGS) entry which is preliminary data.</text>
</comment>
<dbReference type="GO" id="GO:0000978">
    <property type="term" value="F:RNA polymerase II cis-regulatory region sequence-specific DNA binding"/>
    <property type="evidence" value="ECO:0007669"/>
    <property type="project" value="TreeGrafter"/>
</dbReference>
<feature type="region of interest" description="Disordered" evidence="6">
    <location>
        <begin position="137"/>
        <end position="170"/>
    </location>
</feature>
<dbReference type="GO" id="GO:0005634">
    <property type="term" value="C:nucleus"/>
    <property type="evidence" value="ECO:0007669"/>
    <property type="project" value="TreeGrafter"/>
</dbReference>
<dbReference type="GO" id="GO:0000435">
    <property type="term" value="P:positive regulation of transcription from RNA polymerase II promoter by galactose"/>
    <property type="evidence" value="ECO:0007669"/>
    <property type="project" value="TreeGrafter"/>
</dbReference>
<evidence type="ECO:0000256" key="2">
    <source>
        <dbReference type="ARBA" id="ARBA00023015"/>
    </source>
</evidence>
<evidence type="ECO:0000313" key="8">
    <source>
        <dbReference type="EMBL" id="KAH8689695.1"/>
    </source>
</evidence>
<dbReference type="Pfam" id="PF04082">
    <property type="entry name" value="Fungal_trans"/>
    <property type="match status" value="1"/>
</dbReference>
<dbReference type="GO" id="GO:0000981">
    <property type="term" value="F:DNA-binding transcription factor activity, RNA polymerase II-specific"/>
    <property type="evidence" value="ECO:0007669"/>
    <property type="project" value="InterPro"/>
</dbReference>
<dbReference type="PROSITE" id="PS00463">
    <property type="entry name" value="ZN2_CY6_FUNGAL_1"/>
    <property type="match status" value="1"/>
</dbReference>
<keyword evidence="2" id="KW-0805">Transcription regulation</keyword>
<evidence type="ECO:0000256" key="5">
    <source>
        <dbReference type="ARBA" id="ARBA00023242"/>
    </source>
</evidence>
<keyword evidence="1" id="KW-0479">Metal-binding</keyword>
<dbReference type="EMBL" id="JAJTJA010000015">
    <property type="protein sequence ID" value="KAH8689695.1"/>
    <property type="molecule type" value="Genomic_DNA"/>
</dbReference>
<proteinExistence type="predicted"/>
<organism evidence="8 9">
    <name type="scientific">Talaromyces proteolyticus</name>
    <dbReference type="NCBI Taxonomy" id="1131652"/>
    <lineage>
        <taxon>Eukaryota</taxon>
        <taxon>Fungi</taxon>
        <taxon>Dikarya</taxon>
        <taxon>Ascomycota</taxon>
        <taxon>Pezizomycotina</taxon>
        <taxon>Eurotiomycetes</taxon>
        <taxon>Eurotiomycetidae</taxon>
        <taxon>Eurotiales</taxon>
        <taxon>Trichocomaceae</taxon>
        <taxon>Talaromyces</taxon>
        <taxon>Talaromyces sect. Bacilispori</taxon>
    </lineage>
</organism>
<feature type="compositionally biased region" description="Low complexity" evidence="6">
    <location>
        <begin position="716"/>
        <end position="730"/>
    </location>
</feature>
<dbReference type="GO" id="GO:0006351">
    <property type="term" value="P:DNA-templated transcription"/>
    <property type="evidence" value="ECO:0007669"/>
    <property type="project" value="InterPro"/>
</dbReference>
<dbReference type="PANTHER" id="PTHR47424:SF3">
    <property type="entry name" value="REGULATORY PROTEIN GAL4"/>
    <property type="match status" value="1"/>
</dbReference>
<dbReference type="InterPro" id="IPR051127">
    <property type="entry name" value="Fungal_SecMet_Regulators"/>
</dbReference>
<dbReference type="Pfam" id="PF00172">
    <property type="entry name" value="Zn_clus"/>
    <property type="match status" value="1"/>
</dbReference>
<sequence length="863" mass="95979">MPPPLQPSSPYTNSRHASRTLTPTGHNDGPNPSASSPNHDGQSQGPPNKRRRITLACGTCRTRKSRCDGSRPKCSMCRDLGTDCVYQQVGSSPNLTVGKDYVAQLEHRIEQIEEFIRPLREGRAEIIAVKPYHVQEDTDSYRRHGSTADSEKSSHAKLSSHVVNPNENEMGEVDNSEGSIDGMAAISFQDEPDSGFFGPSSNIAFMRHISQAITRATHRNPSLLPVSPINRQGNAMMSTSRSHPPPDSANKTGNRGINIYALPSEHQSWELIENYFSKTGQLLPFIHEQSFCETYFQMKRNDFTKVRRTWLGLLNIVFAIAMSLYNDSDIPAQKRIDQSDIFYQRANALCDRESRRNTSLEMVQYLLILGQYLQGTQKSVQAWTTHGLAITAAFQLGIHSPEANKGFPPLEYEIRKRTWFGCVLLDRTLSMTFGRPCIVPQSYVRLEMPLHGMQMLGRTTQPEIRAHRDACFFTAAIQLYVVMYNVIDTCYGQNLGLDTGQTTYDIVSKVFEGSRQLEEWQHRLVPSLGLHVLQKPLTAPDIEIMKVDSVIFQRFNIVLSLRFHNLRILLHRKFLEQFLDTGRNGPGGELPNPMGINSVQNCVESAIIIISTVHTIATTTGWHRGLLGAWNYSLYYAFNAGLVIFGALLVSSRESPKNPTLWEPVERARPYLGLAVDALRRLDSGNRVIERCVEYLSQITMALTALTSNPPSTDIPTLNSLNNPNTTYPSEMLPSSTTISQAPGGPLAPFTDRSAQFPLSQSPVGVDLGEFMIDSDLDFLGKLFYDINQSAGNINSATPTDTTTATNGSHGHGNYNSNHNGNNNNHRPPQASTPMHPIHHHSPIPGPTQSSVPLNNTLNPHRG</sequence>
<evidence type="ECO:0000313" key="9">
    <source>
        <dbReference type="Proteomes" id="UP001201262"/>
    </source>
</evidence>
<dbReference type="RefSeq" id="XP_046066049.1">
    <property type="nucleotide sequence ID" value="XM_046217589.1"/>
</dbReference>
<gene>
    <name evidence="8" type="ORF">BGW36DRAFT_391369</name>
</gene>
<feature type="compositionally biased region" description="Polar residues" evidence="6">
    <location>
        <begin position="8"/>
        <end position="46"/>
    </location>
</feature>
<evidence type="ECO:0000256" key="4">
    <source>
        <dbReference type="ARBA" id="ARBA00023163"/>
    </source>
</evidence>
<keyword evidence="4" id="KW-0804">Transcription</keyword>
<accession>A0AAD4KFF9</accession>
<dbReference type="SMART" id="SM00066">
    <property type="entry name" value="GAL4"/>
    <property type="match status" value="1"/>
</dbReference>
<dbReference type="PANTHER" id="PTHR47424">
    <property type="entry name" value="REGULATORY PROTEIN GAL4"/>
    <property type="match status" value="1"/>
</dbReference>
<protein>
    <submittedName>
        <fullName evidence="8">Fungal-specific transcription factor domain-containing protein</fullName>
    </submittedName>
</protein>
<dbReference type="GO" id="GO:0008270">
    <property type="term" value="F:zinc ion binding"/>
    <property type="evidence" value="ECO:0007669"/>
    <property type="project" value="InterPro"/>
</dbReference>
<dbReference type="SMART" id="SM00906">
    <property type="entry name" value="Fungal_trans"/>
    <property type="match status" value="1"/>
</dbReference>
<keyword evidence="9" id="KW-1185">Reference proteome</keyword>
<reference evidence="8" key="1">
    <citation type="submission" date="2021-12" db="EMBL/GenBank/DDBJ databases">
        <title>Convergent genome expansion in fungi linked to evolution of root-endophyte symbiosis.</title>
        <authorList>
            <consortium name="DOE Joint Genome Institute"/>
            <person name="Ke Y.-H."/>
            <person name="Bonito G."/>
            <person name="Liao H.-L."/>
            <person name="Looney B."/>
            <person name="Rojas-Flechas A."/>
            <person name="Nash J."/>
            <person name="Hameed K."/>
            <person name="Schadt C."/>
            <person name="Martin F."/>
            <person name="Crous P.W."/>
            <person name="Miettinen O."/>
            <person name="Magnuson J.K."/>
            <person name="Labbe J."/>
            <person name="Jacobson D."/>
            <person name="Doktycz M.J."/>
            <person name="Veneault-Fourrey C."/>
            <person name="Kuo A."/>
            <person name="Mondo S."/>
            <person name="Calhoun S."/>
            <person name="Riley R."/>
            <person name="Ohm R."/>
            <person name="LaButti K."/>
            <person name="Andreopoulos B."/>
            <person name="Pangilinan J."/>
            <person name="Nolan M."/>
            <person name="Tritt A."/>
            <person name="Clum A."/>
            <person name="Lipzen A."/>
            <person name="Daum C."/>
            <person name="Barry K."/>
            <person name="Grigoriev I.V."/>
            <person name="Vilgalys R."/>
        </authorList>
    </citation>
    <scope>NUCLEOTIDE SEQUENCE</scope>
    <source>
        <strain evidence="8">PMI_201</strain>
    </source>
</reference>
<feature type="domain" description="Zn(2)-C6 fungal-type" evidence="7">
    <location>
        <begin position="56"/>
        <end position="86"/>
    </location>
</feature>
<feature type="region of interest" description="Disordered" evidence="6">
    <location>
        <begin position="1"/>
        <end position="50"/>
    </location>
</feature>
<evidence type="ECO:0000256" key="1">
    <source>
        <dbReference type="ARBA" id="ARBA00022723"/>
    </source>
</evidence>
<dbReference type="InterPro" id="IPR007219">
    <property type="entry name" value="XnlR_reg_dom"/>
</dbReference>
<dbReference type="PROSITE" id="PS50048">
    <property type="entry name" value="ZN2_CY6_FUNGAL_2"/>
    <property type="match status" value="1"/>
</dbReference>
<name>A0AAD4KFF9_9EURO</name>
<dbReference type="SUPFAM" id="SSF57701">
    <property type="entry name" value="Zn2/Cys6 DNA-binding domain"/>
    <property type="match status" value="1"/>
</dbReference>
<feature type="region of interest" description="Disordered" evidence="6">
    <location>
        <begin position="713"/>
        <end position="749"/>
    </location>
</feature>
<dbReference type="InterPro" id="IPR036864">
    <property type="entry name" value="Zn2-C6_fun-type_DNA-bd_sf"/>
</dbReference>
<evidence type="ECO:0000259" key="7">
    <source>
        <dbReference type="PROSITE" id="PS50048"/>
    </source>
</evidence>
<dbReference type="Proteomes" id="UP001201262">
    <property type="component" value="Unassembled WGS sequence"/>
</dbReference>
<keyword evidence="5" id="KW-0539">Nucleus</keyword>
<evidence type="ECO:0000256" key="6">
    <source>
        <dbReference type="SAM" id="MobiDB-lite"/>
    </source>
</evidence>